<proteinExistence type="predicted"/>
<feature type="non-terminal residue" evidence="1">
    <location>
        <position position="224"/>
    </location>
</feature>
<evidence type="ECO:0008006" key="3">
    <source>
        <dbReference type="Google" id="ProtNLM"/>
    </source>
</evidence>
<dbReference type="EMBL" id="CAUYUJ010001084">
    <property type="protein sequence ID" value="CAK0794089.1"/>
    <property type="molecule type" value="Genomic_DNA"/>
</dbReference>
<accession>A0ABN9PMV9</accession>
<dbReference type="Proteomes" id="UP001189429">
    <property type="component" value="Unassembled WGS sequence"/>
</dbReference>
<keyword evidence="2" id="KW-1185">Reference proteome</keyword>
<reference evidence="1" key="1">
    <citation type="submission" date="2023-10" db="EMBL/GenBank/DDBJ databases">
        <authorList>
            <person name="Chen Y."/>
            <person name="Shah S."/>
            <person name="Dougan E. K."/>
            <person name="Thang M."/>
            <person name="Chan C."/>
        </authorList>
    </citation>
    <scope>NUCLEOTIDE SEQUENCE [LARGE SCALE GENOMIC DNA]</scope>
</reference>
<dbReference type="Gene3D" id="3.40.50.300">
    <property type="entry name" value="P-loop containing nucleotide triphosphate hydrolases"/>
    <property type="match status" value="1"/>
</dbReference>
<evidence type="ECO:0000313" key="2">
    <source>
        <dbReference type="Proteomes" id="UP001189429"/>
    </source>
</evidence>
<protein>
    <recommendedName>
        <fullName evidence="3">SecA family profile domain-containing protein</fullName>
    </recommendedName>
</protein>
<name>A0ABN9PMV9_9DINO</name>
<sequence>VVNCPRLGPFDFADLDICLRLVDRCESSNAVFLSRAQESDHRRGVYGTEGDARIVVARGDDVIREYAASEDLRLTHLEFRKQAKDSELEPTVAGYLAWAEREYPPGKELVRLSEGRGLLDNKDVETVLEEDLRRPAPSMFRSDGLGPFREIFYQWARAMHSRFDLLVLPHHTQVVTLLAFRCFLEAEKTKQTPHSLIAQVGTGEGKSMIVAALAIYVVVVLGKK</sequence>
<gene>
    <name evidence="1" type="ORF">PCOR1329_LOCUS4180</name>
</gene>
<organism evidence="1 2">
    <name type="scientific">Prorocentrum cordatum</name>
    <dbReference type="NCBI Taxonomy" id="2364126"/>
    <lineage>
        <taxon>Eukaryota</taxon>
        <taxon>Sar</taxon>
        <taxon>Alveolata</taxon>
        <taxon>Dinophyceae</taxon>
        <taxon>Prorocentrales</taxon>
        <taxon>Prorocentraceae</taxon>
        <taxon>Prorocentrum</taxon>
    </lineage>
</organism>
<evidence type="ECO:0000313" key="1">
    <source>
        <dbReference type="EMBL" id="CAK0794089.1"/>
    </source>
</evidence>
<comment type="caution">
    <text evidence="1">The sequence shown here is derived from an EMBL/GenBank/DDBJ whole genome shotgun (WGS) entry which is preliminary data.</text>
</comment>
<dbReference type="InterPro" id="IPR027417">
    <property type="entry name" value="P-loop_NTPase"/>
</dbReference>
<feature type="non-terminal residue" evidence="1">
    <location>
        <position position="1"/>
    </location>
</feature>